<feature type="domain" description="Aminoglycoside phosphotransferase" evidence="1">
    <location>
        <begin position="23"/>
        <end position="200"/>
    </location>
</feature>
<organism evidence="2 3">
    <name type="scientific">Plectosphaerella cucumerina</name>
    <dbReference type="NCBI Taxonomy" id="40658"/>
    <lineage>
        <taxon>Eukaryota</taxon>
        <taxon>Fungi</taxon>
        <taxon>Dikarya</taxon>
        <taxon>Ascomycota</taxon>
        <taxon>Pezizomycotina</taxon>
        <taxon>Sordariomycetes</taxon>
        <taxon>Hypocreomycetidae</taxon>
        <taxon>Glomerellales</taxon>
        <taxon>Plectosphaerellaceae</taxon>
        <taxon>Plectosphaerella</taxon>
    </lineage>
</organism>
<comment type="caution">
    <text evidence="2">The sequence shown here is derived from an EMBL/GenBank/DDBJ whole genome shotgun (WGS) entry which is preliminary data.</text>
</comment>
<sequence length="236" mass="27287">MFRRKVVLHADGTVVKSRQRIALGEAEALKVAVRAGVPAPCVREVHGTSNGQGQIRMDYVQGQSLDKLWPGMSPEQRRDVAQQLRGIIEKMRSVTPPPSLIGACDGTEIRDTRVYFTYHSPPCRDEVNFNVFVLSSLYETTPPLLREAFRRRLRTNHRIVFSHCDLTPRNILVHEGKISGLVDREDSGWYPEYWEYVKFFQRPADKGWKDYAEDIFPEYYHDELVDFTAISKWQNS</sequence>
<dbReference type="Pfam" id="PF01636">
    <property type="entry name" value="APH"/>
    <property type="match status" value="1"/>
</dbReference>
<dbReference type="GO" id="GO:0016301">
    <property type="term" value="F:kinase activity"/>
    <property type="evidence" value="ECO:0007669"/>
    <property type="project" value="UniProtKB-KW"/>
</dbReference>
<name>A0A8K0X191_9PEZI</name>
<dbReference type="PANTHER" id="PTHR21310">
    <property type="entry name" value="AMINOGLYCOSIDE PHOSPHOTRANSFERASE-RELATED-RELATED"/>
    <property type="match status" value="1"/>
</dbReference>
<dbReference type="SUPFAM" id="SSF56112">
    <property type="entry name" value="Protein kinase-like (PK-like)"/>
    <property type="match status" value="1"/>
</dbReference>
<dbReference type="AlphaFoldDB" id="A0A8K0X191"/>
<evidence type="ECO:0000313" key="2">
    <source>
        <dbReference type="EMBL" id="KAH7358429.1"/>
    </source>
</evidence>
<keyword evidence="2" id="KW-0808">Transferase</keyword>
<accession>A0A8K0X191</accession>
<evidence type="ECO:0000259" key="1">
    <source>
        <dbReference type="Pfam" id="PF01636"/>
    </source>
</evidence>
<dbReference type="CDD" id="cd05120">
    <property type="entry name" value="APH_ChoK_like"/>
    <property type="match status" value="1"/>
</dbReference>
<reference evidence="2" key="1">
    <citation type="journal article" date="2021" name="Nat. Commun.">
        <title>Genetic determinants of endophytism in the Arabidopsis root mycobiome.</title>
        <authorList>
            <person name="Mesny F."/>
            <person name="Miyauchi S."/>
            <person name="Thiergart T."/>
            <person name="Pickel B."/>
            <person name="Atanasova L."/>
            <person name="Karlsson M."/>
            <person name="Huettel B."/>
            <person name="Barry K.W."/>
            <person name="Haridas S."/>
            <person name="Chen C."/>
            <person name="Bauer D."/>
            <person name="Andreopoulos W."/>
            <person name="Pangilinan J."/>
            <person name="LaButti K."/>
            <person name="Riley R."/>
            <person name="Lipzen A."/>
            <person name="Clum A."/>
            <person name="Drula E."/>
            <person name="Henrissat B."/>
            <person name="Kohler A."/>
            <person name="Grigoriev I.V."/>
            <person name="Martin F.M."/>
            <person name="Hacquard S."/>
        </authorList>
    </citation>
    <scope>NUCLEOTIDE SEQUENCE</scope>
    <source>
        <strain evidence="2">MPI-CAGE-AT-0016</strain>
    </source>
</reference>
<dbReference type="InterPro" id="IPR002575">
    <property type="entry name" value="Aminoglycoside_PTrfase"/>
</dbReference>
<keyword evidence="2" id="KW-0418">Kinase</keyword>
<dbReference type="Proteomes" id="UP000813385">
    <property type="component" value="Unassembled WGS sequence"/>
</dbReference>
<dbReference type="Gene3D" id="3.90.1200.10">
    <property type="match status" value="1"/>
</dbReference>
<gene>
    <name evidence="2" type="ORF">B0T11DRAFT_284438</name>
</gene>
<dbReference type="InterPro" id="IPR011009">
    <property type="entry name" value="Kinase-like_dom_sf"/>
</dbReference>
<keyword evidence="3" id="KW-1185">Reference proteome</keyword>
<evidence type="ECO:0000313" key="3">
    <source>
        <dbReference type="Proteomes" id="UP000813385"/>
    </source>
</evidence>
<dbReference type="EMBL" id="JAGPXD010000004">
    <property type="protein sequence ID" value="KAH7358429.1"/>
    <property type="molecule type" value="Genomic_DNA"/>
</dbReference>
<dbReference type="InterPro" id="IPR051678">
    <property type="entry name" value="AGP_Transferase"/>
</dbReference>
<dbReference type="PANTHER" id="PTHR21310:SF58">
    <property type="entry name" value="AMINOGLYCOSIDE PHOSPHOTRANSFERASE DOMAIN-CONTAINING PROTEIN"/>
    <property type="match status" value="1"/>
</dbReference>
<proteinExistence type="predicted"/>
<protein>
    <submittedName>
        <fullName evidence="2">Kinase-like domain-containing protein</fullName>
    </submittedName>
</protein>
<dbReference type="OrthoDB" id="3250044at2759"/>